<dbReference type="GO" id="GO:0006904">
    <property type="term" value="P:vesicle docking involved in exocytosis"/>
    <property type="evidence" value="ECO:0007669"/>
    <property type="project" value="TreeGrafter"/>
</dbReference>
<dbReference type="PROSITE" id="PS50236">
    <property type="entry name" value="CHCR"/>
    <property type="match status" value="1"/>
</dbReference>
<comment type="subcellular location">
    <subcellularLocation>
        <location evidence="6">Endomembrane system</location>
        <topology evidence="6">Peripheral membrane protein</topology>
        <orientation evidence="6">Cytoplasmic side</orientation>
    </subcellularLocation>
</comment>
<dbReference type="GO" id="GO:0008270">
    <property type="term" value="F:zinc ion binding"/>
    <property type="evidence" value="ECO:0007669"/>
    <property type="project" value="UniProtKB-KW"/>
</dbReference>
<dbReference type="FunCoup" id="A0A200Q7Y9">
    <property type="interactions" value="3761"/>
</dbReference>
<dbReference type="InParanoid" id="A0A200Q7Y9"/>
<dbReference type="GO" id="GO:0030674">
    <property type="term" value="F:protein-macromolecule adaptor activity"/>
    <property type="evidence" value="ECO:0007669"/>
    <property type="project" value="TreeGrafter"/>
</dbReference>
<dbReference type="InterPro" id="IPR007810">
    <property type="entry name" value="Pep3/Vps18_beta-prop"/>
</dbReference>
<evidence type="ECO:0000256" key="1">
    <source>
        <dbReference type="ARBA" id="ARBA00010454"/>
    </source>
</evidence>
<accession>A0A200Q7Y9</accession>
<keyword evidence="5" id="KW-0472">Membrane</keyword>
<dbReference type="GO" id="GO:0006886">
    <property type="term" value="P:intracellular protein transport"/>
    <property type="evidence" value="ECO:0007669"/>
    <property type="project" value="UniProtKB-UniRule"/>
</dbReference>
<dbReference type="GO" id="GO:0007032">
    <property type="term" value="P:endosome organization"/>
    <property type="evidence" value="ECO:0007669"/>
    <property type="project" value="TreeGrafter"/>
</dbReference>
<dbReference type="InterPro" id="IPR058919">
    <property type="entry name" value="Pep3/Vps18_RING_C"/>
</dbReference>
<dbReference type="STRING" id="56857.A0A200Q7Y9"/>
<dbReference type="PANTHER" id="PTHR23323:SF26">
    <property type="entry name" value="VACUOLAR PROTEIN SORTING-ASSOCIATED PROTEIN 18 HOMOLOG"/>
    <property type="match status" value="1"/>
</dbReference>
<dbReference type="Proteomes" id="UP000195402">
    <property type="component" value="Unassembled WGS sequence"/>
</dbReference>
<evidence type="ECO:0000256" key="4">
    <source>
        <dbReference type="ARBA" id="ARBA00022833"/>
    </source>
</evidence>
<dbReference type="OMA" id="WIQREKW"/>
<dbReference type="Pfam" id="PF00637">
    <property type="entry name" value="Clathrin"/>
    <property type="match status" value="1"/>
</dbReference>
<dbReference type="GO" id="GO:0030897">
    <property type="term" value="C:HOPS complex"/>
    <property type="evidence" value="ECO:0007669"/>
    <property type="project" value="TreeGrafter"/>
</dbReference>
<keyword evidence="2" id="KW-0479">Metal-binding</keyword>
<comment type="caution">
    <text evidence="11">The sequence shown here is derived from an EMBL/GenBank/DDBJ whole genome shotgun (WGS) entry which is preliminary data.</text>
</comment>
<comment type="similarity">
    <text evidence="1">Belongs to the VPS18 family.</text>
</comment>
<dbReference type="GO" id="GO:0007033">
    <property type="term" value="P:vacuole organization"/>
    <property type="evidence" value="ECO:0007669"/>
    <property type="project" value="TreeGrafter"/>
</dbReference>
<dbReference type="EMBL" id="MVGT01002801">
    <property type="protein sequence ID" value="OVA06487.1"/>
    <property type="molecule type" value="Genomic_DNA"/>
</dbReference>
<name>A0A200Q7Y9_MACCD</name>
<evidence type="ECO:0000313" key="12">
    <source>
        <dbReference type="Proteomes" id="UP000195402"/>
    </source>
</evidence>
<dbReference type="GO" id="GO:0048284">
    <property type="term" value="P:organelle fusion"/>
    <property type="evidence" value="ECO:0007669"/>
    <property type="project" value="TreeGrafter"/>
</dbReference>
<feature type="repeat" description="CHCR" evidence="7">
    <location>
        <begin position="598"/>
        <end position="762"/>
    </location>
</feature>
<gene>
    <name evidence="11" type="ORF">BVC80_479g74</name>
</gene>
<keyword evidence="4" id="KW-0862">Zinc</keyword>
<feature type="coiled-coil region" evidence="8">
    <location>
        <begin position="798"/>
        <end position="832"/>
    </location>
</feature>
<evidence type="ECO:0000313" key="11">
    <source>
        <dbReference type="EMBL" id="OVA06487.1"/>
    </source>
</evidence>
<evidence type="ECO:0000256" key="8">
    <source>
        <dbReference type="SAM" id="Coils"/>
    </source>
</evidence>
<organism evidence="11 12">
    <name type="scientific">Macleaya cordata</name>
    <name type="common">Five-seeded plume-poppy</name>
    <name type="synonym">Bocconia cordata</name>
    <dbReference type="NCBI Taxonomy" id="56857"/>
    <lineage>
        <taxon>Eukaryota</taxon>
        <taxon>Viridiplantae</taxon>
        <taxon>Streptophyta</taxon>
        <taxon>Embryophyta</taxon>
        <taxon>Tracheophyta</taxon>
        <taxon>Spermatophyta</taxon>
        <taxon>Magnoliopsida</taxon>
        <taxon>Ranunculales</taxon>
        <taxon>Papaveraceae</taxon>
        <taxon>Papaveroideae</taxon>
        <taxon>Macleaya</taxon>
    </lineage>
</organism>
<dbReference type="Pfam" id="PF26148">
    <property type="entry name" value="VPS18_RING_C"/>
    <property type="match status" value="1"/>
</dbReference>
<reference evidence="11 12" key="1">
    <citation type="journal article" date="2017" name="Mol. Plant">
        <title>The Genome of Medicinal Plant Macleaya cordata Provides New Insights into Benzylisoquinoline Alkaloids Metabolism.</title>
        <authorList>
            <person name="Liu X."/>
            <person name="Liu Y."/>
            <person name="Huang P."/>
            <person name="Ma Y."/>
            <person name="Qing Z."/>
            <person name="Tang Q."/>
            <person name="Cao H."/>
            <person name="Cheng P."/>
            <person name="Zheng Y."/>
            <person name="Yuan Z."/>
            <person name="Zhou Y."/>
            <person name="Liu J."/>
            <person name="Tang Z."/>
            <person name="Zhuo Y."/>
            <person name="Zhang Y."/>
            <person name="Yu L."/>
            <person name="Huang J."/>
            <person name="Yang P."/>
            <person name="Peng Q."/>
            <person name="Zhang J."/>
            <person name="Jiang W."/>
            <person name="Zhang Z."/>
            <person name="Lin K."/>
            <person name="Ro D.K."/>
            <person name="Chen X."/>
            <person name="Xiong X."/>
            <person name="Shang Y."/>
            <person name="Huang S."/>
            <person name="Zeng J."/>
        </authorList>
    </citation>
    <scope>NUCLEOTIDE SEQUENCE [LARGE SCALE GENOMIC DNA]</scope>
    <source>
        <strain evidence="12">cv. BLH2017</strain>
        <tissue evidence="11">Root</tissue>
    </source>
</reference>
<dbReference type="SUPFAM" id="SSF57850">
    <property type="entry name" value="RING/U-box"/>
    <property type="match status" value="1"/>
</dbReference>
<dbReference type="InterPro" id="IPR000547">
    <property type="entry name" value="Clathrin_H-chain/VPS_repeat"/>
</dbReference>
<protein>
    <submittedName>
        <fullName evidence="11">Clathrin</fullName>
    </submittedName>
</protein>
<dbReference type="Pfam" id="PF05131">
    <property type="entry name" value="Pep3_Vps18"/>
    <property type="match status" value="1"/>
</dbReference>
<dbReference type="PANTHER" id="PTHR23323">
    <property type="entry name" value="VACUOLAR PROTEIN SORTING-ASSOCIATED PROTEIN"/>
    <property type="match status" value="1"/>
</dbReference>
<evidence type="ECO:0000256" key="5">
    <source>
        <dbReference type="ARBA" id="ARBA00023136"/>
    </source>
</evidence>
<evidence type="ECO:0000259" key="10">
    <source>
        <dbReference type="Pfam" id="PF26148"/>
    </source>
</evidence>
<keyword evidence="3" id="KW-0863">Zinc-finger</keyword>
<proteinExistence type="inferred from homology"/>
<keyword evidence="8" id="KW-0175">Coiled coil</keyword>
<evidence type="ECO:0000256" key="6">
    <source>
        <dbReference type="ARBA" id="ARBA00029433"/>
    </source>
</evidence>
<evidence type="ECO:0000259" key="9">
    <source>
        <dbReference type="Pfam" id="PF05131"/>
    </source>
</evidence>
<dbReference type="OrthoDB" id="1845386at2759"/>
<evidence type="ECO:0000256" key="3">
    <source>
        <dbReference type="ARBA" id="ARBA00022771"/>
    </source>
</evidence>
<sequence>MEAARHVFSVDLLERYAAKGHGVITCMAAGNDVIVLGTSKGWVIRHDFGVGDSFDLDLSTGRTGEQSVHRIFVDPGGSHCIAVVFSGGDVDTYYAHAKWSKPRILPKLKGLVINAVAWNRQQITEASTREVILGTDNGQLYEIAVDEKDKKEKYIKFLYELSELPEAFMGLQMEVASLGNATRYYVMAVTPTRLYSFTGIGALDTVFASYSDRAVHFMELPGEIPNRQLRFSSPLYLSCSELHFFIKQRRAVHFAWLSGAGIYHGDLNFGAQHSSPNGDENFVENKALLDYSKLSEGGEAVKPRSLAVSEFHYLLLIGDKVKVVNRISEHIIEELQFDHTTESVSKGIIGLCSDATAGLFYAYDKNSIFQVSVHDEGRDMWQVYLDMKEYATALAHCRDPFQRDQVYLVQAEAAFSARDFFRAASFYSKINYLLSFEEITLKFISISEQDALRTFLLRKLDNLRKDDKCQITMISTWATELYLDKINRLLLEDDTASNNHNSEYQSIIQEFRAFLSDSKDVLDEATTMKLLESYGRVDELVYFASLKEHYEIVVHHYIQQGEAKKALEVLQKPAVPVELQYKFAPDLIMLDAYETVESWMATSNLNSRRLIPAMMRYSSEPHAKNETHEVIKYLEYCVHRLLNEDTGVHNLLLSLYAKQEDDSALLRFLQCKFGKGRANGPDFFYDPKYALRLCLKEKRMRACVHIYSMMSMHEEAVALALQVDPELAMAEADKVEDDEDLRKKLWLMVAKHVIEQEKGTKRENIRKAIAFLKETDGLLKIEDILPFFPDFALIDDFKEAICSSLEDYNKQIEQLKQEMNEATHGADNIRNDISALAQRYAVIGSDEGCGVCRRKILTVGGLERMARGYTSVGPMAPFYVFPCGHSFHAQCLIAHVTQCSNQAQAEYILDLQKRLSLLSGESVKESNGTVAEEESITSMTPEDKLRSQLDDAIASECPFCGVLMIREISLPFILPEEANVTSWEINPLHHLSDLRRVGSCVLSKMSLNSKLKAVNELYKLLTNCI</sequence>
<feature type="domain" description="Pep3/Vps18 beta-propeller" evidence="9">
    <location>
        <begin position="18"/>
        <end position="373"/>
    </location>
</feature>
<feature type="domain" description="Pep3/Vps18 RING C-terminal" evidence="10">
    <location>
        <begin position="878"/>
        <end position="916"/>
    </location>
</feature>
<keyword evidence="12" id="KW-1185">Reference proteome</keyword>
<evidence type="ECO:0000256" key="2">
    <source>
        <dbReference type="ARBA" id="ARBA00022723"/>
    </source>
</evidence>
<evidence type="ECO:0000256" key="7">
    <source>
        <dbReference type="PROSITE-ProRule" id="PRU01006"/>
    </source>
</evidence>
<dbReference type="AlphaFoldDB" id="A0A200Q7Y9"/>
<dbReference type="InterPro" id="IPR055358">
    <property type="entry name" value="CHCR"/>
</dbReference>
<dbReference type="GO" id="GO:0005768">
    <property type="term" value="C:endosome"/>
    <property type="evidence" value="ECO:0007669"/>
    <property type="project" value="TreeGrafter"/>
</dbReference>